<dbReference type="AlphaFoldDB" id="A0A2W7I7U5"/>
<dbReference type="RefSeq" id="WP_111399107.1">
    <property type="nucleotide sequence ID" value="NZ_QKYU01000017.1"/>
</dbReference>
<organism evidence="9 10">
    <name type="scientific">Humitalea rosea</name>
    <dbReference type="NCBI Taxonomy" id="990373"/>
    <lineage>
        <taxon>Bacteria</taxon>
        <taxon>Pseudomonadati</taxon>
        <taxon>Pseudomonadota</taxon>
        <taxon>Alphaproteobacteria</taxon>
        <taxon>Acetobacterales</taxon>
        <taxon>Roseomonadaceae</taxon>
        <taxon>Humitalea</taxon>
    </lineage>
</organism>
<dbReference type="PANTHER" id="PTHR30353">
    <property type="entry name" value="INNER MEMBRANE PROTEIN DEDA-RELATED"/>
    <property type="match status" value="1"/>
</dbReference>
<evidence type="ECO:0000256" key="5">
    <source>
        <dbReference type="ARBA" id="ARBA00022989"/>
    </source>
</evidence>
<keyword evidence="4 7" id="KW-0812">Transmembrane</keyword>
<feature type="transmembrane region" description="Helical" evidence="7">
    <location>
        <begin position="31"/>
        <end position="52"/>
    </location>
</feature>
<dbReference type="InterPro" id="IPR036938">
    <property type="entry name" value="PAP2/HPO_sf"/>
</dbReference>
<dbReference type="CDD" id="cd03392">
    <property type="entry name" value="PAP2_like_2"/>
    <property type="match status" value="1"/>
</dbReference>
<dbReference type="InterPro" id="IPR032818">
    <property type="entry name" value="DedA-like"/>
</dbReference>
<evidence type="ECO:0000256" key="3">
    <source>
        <dbReference type="ARBA" id="ARBA00022475"/>
    </source>
</evidence>
<dbReference type="SMART" id="SM00014">
    <property type="entry name" value="acidPPc"/>
    <property type="match status" value="1"/>
</dbReference>
<sequence length="664" mass="68309">MSGLIASATHLVAAHPHWAAAVAFLLAAAESLAIIGALVPGTPIIVAIGALVALGHLNLWAILAATAAGAVAGDGVSYWIGHRYREGLRKLWPFSRRPELLARAEAHFRQHGIRSILVARFVPVIRSTVPVAAGMLGMAPGRFYAANIASALVWAPAHVLPGVLAGTVLAGLGAVSLRLGLAAAILLLLVLGALWVARGLAVLGLSWFGAGRQALAGWAAARGGIAGHLGRYATAAEHADLRRGALLAALAGGATLGFLVLLEDVAGRETIVRVDAAVLGLVGSLHTEWTDPVMLAATRLGDTVMNVLVSALIVGWLLLRRQFRLAAGVLVAILGAAAAMTAIKLGVQAGRPPLLTPIAPGFSFPSGHSSMAAVTLGLLGWLVAAGAPGRWRRPVLGAITVLIALIAFSRIYLAAHWPSDVVGGLLLGLIVVSGLAAWFGPIPPRAVAPMPLVGLVAAALLLVGGARIATHIGPDLAVLQANALRPLPLPAPWREGGWRSVAAYRSDLGGEDEEPFLLQWQGDAASLAAALGDWQKLPPWSLANVAQVLGMGGPAMALPALPVMDRGVTPLLILARPDGAEDRRLVLRAWRSGREDPAAPGHPLLVVSVTRETVAPIAGLLWLPRPAGERACPSIALGLPTVPTGRMLTPRDGGCGGVLRLGPA</sequence>
<feature type="transmembrane region" description="Helical" evidence="7">
    <location>
        <begin position="395"/>
        <end position="415"/>
    </location>
</feature>
<protein>
    <submittedName>
        <fullName evidence="9">Undecaprenyl-diphosphatase</fullName>
    </submittedName>
</protein>
<dbReference type="Pfam" id="PF09335">
    <property type="entry name" value="VTT_dom"/>
    <property type="match status" value="1"/>
</dbReference>
<keyword evidence="5 7" id="KW-1133">Transmembrane helix</keyword>
<evidence type="ECO:0000256" key="4">
    <source>
        <dbReference type="ARBA" id="ARBA00022692"/>
    </source>
</evidence>
<feature type="transmembrane region" description="Helical" evidence="7">
    <location>
        <begin position="452"/>
        <end position="470"/>
    </location>
</feature>
<evidence type="ECO:0000256" key="1">
    <source>
        <dbReference type="ARBA" id="ARBA00004651"/>
    </source>
</evidence>
<name>A0A2W7I7U5_9PROT</name>
<evidence type="ECO:0000313" key="10">
    <source>
        <dbReference type="Proteomes" id="UP000249688"/>
    </source>
</evidence>
<dbReference type="Pfam" id="PF01569">
    <property type="entry name" value="PAP2"/>
    <property type="match status" value="1"/>
</dbReference>
<comment type="similarity">
    <text evidence="2">Belongs to the DedA family.</text>
</comment>
<dbReference type="Proteomes" id="UP000249688">
    <property type="component" value="Unassembled WGS sequence"/>
</dbReference>
<feature type="transmembrane region" description="Helical" evidence="7">
    <location>
        <begin position="421"/>
        <end position="440"/>
    </location>
</feature>
<reference evidence="9 10" key="1">
    <citation type="submission" date="2018-06" db="EMBL/GenBank/DDBJ databases">
        <title>Genomic Encyclopedia of Archaeal and Bacterial Type Strains, Phase II (KMG-II): from individual species to whole genera.</title>
        <authorList>
            <person name="Goeker M."/>
        </authorList>
    </citation>
    <scope>NUCLEOTIDE SEQUENCE [LARGE SCALE GENOMIC DNA]</scope>
    <source>
        <strain evidence="9 10">DSM 24525</strain>
    </source>
</reference>
<dbReference type="SUPFAM" id="SSF48317">
    <property type="entry name" value="Acid phosphatase/Vanadium-dependent haloperoxidase"/>
    <property type="match status" value="1"/>
</dbReference>
<evidence type="ECO:0000256" key="2">
    <source>
        <dbReference type="ARBA" id="ARBA00010792"/>
    </source>
</evidence>
<dbReference type="EMBL" id="QKYU01000017">
    <property type="protein sequence ID" value="PZW43011.1"/>
    <property type="molecule type" value="Genomic_DNA"/>
</dbReference>
<feature type="domain" description="Phosphatidic acid phosphatase type 2/haloperoxidase" evidence="8">
    <location>
        <begin position="327"/>
        <end position="436"/>
    </location>
</feature>
<feature type="transmembrane region" description="Helical" evidence="7">
    <location>
        <begin position="326"/>
        <end position="347"/>
    </location>
</feature>
<accession>A0A2W7I7U5</accession>
<feature type="transmembrane region" description="Helical" evidence="7">
    <location>
        <begin position="367"/>
        <end position="388"/>
    </location>
</feature>
<feature type="transmembrane region" description="Helical" evidence="7">
    <location>
        <begin position="303"/>
        <end position="319"/>
    </location>
</feature>
<feature type="transmembrane region" description="Helical" evidence="7">
    <location>
        <begin position="117"/>
        <end position="139"/>
    </location>
</feature>
<evidence type="ECO:0000259" key="8">
    <source>
        <dbReference type="SMART" id="SM00014"/>
    </source>
</evidence>
<feature type="transmembrane region" description="Helical" evidence="7">
    <location>
        <begin position="59"/>
        <end position="80"/>
    </location>
</feature>
<dbReference type="OrthoDB" id="9801622at2"/>
<comment type="caution">
    <text evidence="9">The sequence shown here is derived from an EMBL/GenBank/DDBJ whole genome shotgun (WGS) entry which is preliminary data.</text>
</comment>
<evidence type="ECO:0000256" key="7">
    <source>
        <dbReference type="SAM" id="Phobius"/>
    </source>
</evidence>
<evidence type="ECO:0000256" key="6">
    <source>
        <dbReference type="ARBA" id="ARBA00023136"/>
    </source>
</evidence>
<dbReference type="InterPro" id="IPR032816">
    <property type="entry name" value="VTT_dom"/>
</dbReference>
<comment type="subcellular location">
    <subcellularLocation>
        <location evidence="1">Cell membrane</location>
        <topology evidence="1">Multi-pass membrane protein</topology>
    </subcellularLocation>
</comment>
<keyword evidence="3" id="KW-1003">Cell membrane</keyword>
<evidence type="ECO:0000313" key="9">
    <source>
        <dbReference type="EMBL" id="PZW43011.1"/>
    </source>
</evidence>
<dbReference type="GO" id="GO:0005886">
    <property type="term" value="C:plasma membrane"/>
    <property type="evidence" value="ECO:0007669"/>
    <property type="project" value="UniProtKB-SubCell"/>
</dbReference>
<keyword evidence="10" id="KW-1185">Reference proteome</keyword>
<gene>
    <name evidence="9" type="ORF">C8P66_11736</name>
</gene>
<feature type="transmembrane region" description="Helical" evidence="7">
    <location>
        <begin position="181"/>
        <end position="208"/>
    </location>
</feature>
<dbReference type="PANTHER" id="PTHR30353:SF15">
    <property type="entry name" value="INNER MEMBRANE PROTEIN YABI"/>
    <property type="match status" value="1"/>
</dbReference>
<keyword evidence="6 7" id="KW-0472">Membrane</keyword>
<dbReference type="Gene3D" id="1.20.144.10">
    <property type="entry name" value="Phosphatidic acid phosphatase type 2/haloperoxidase"/>
    <property type="match status" value="1"/>
</dbReference>
<proteinExistence type="inferred from homology"/>
<dbReference type="InterPro" id="IPR000326">
    <property type="entry name" value="PAP2/HPO"/>
</dbReference>
<feature type="transmembrane region" description="Helical" evidence="7">
    <location>
        <begin position="151"/>
        <end position="175"/>
    </location>
</feature>